<comment type="caution">
    <text evidence="1">The sequence shown here is derived from an EMBL/GenBank/DDBJ whole genome shotgun (WGS) entry which is preliminary data.</text>
</comment>
<evidence type="ECO:0000313" key="1">
    <source>
        <dbReference type="EMBL" id="KAJ8914624.1"/>
    </source>
</evidence>
<accession>A0AAV8VKK7</accession>
<sequence length="96" mass="10950">VLLAYFVRCNDTLKSPGSLWAEYSMLKSIIFLKDDISKFCTLITFLKRKNVGHRPKKASVFSRKHITKFLREASDNEFLILEVGLILGVAGACRRD</sequence>
<evidence type="ECO:0000313" key="2">
    <source>
        <dbReference type="Proteomes" id="UP001159042"/>
    </source>
</evidence>
<gene>
    <name evidence="1" type="ORF">NQ315_015361</name>
</gene>
<dbReference type="AlphaFoldDB" id="A0AAV8VKK7"/>
<protein>
    <submittedName>
        <fullName evidence="1">Uncharacterized protein</fullName>
    </submittedName>
</protein>
<dbReference type="EMBL" id="JANEYG010000067">
    <property type="protein sequence ID" value="KAJ8914624.1"/>
    <property type="molecule type" value="Genomic_DNA"/>
</dbReference>
<name>A0AAV8VKK7_9CUCU</name>
<reference evidence="1 2" key="1">
    <citation type="journal article" date="2023" name="Insect Mol. Biol.">
        <title>Genome sequencing provides insights into the evolution of gene families encoding plant cell wall-degrading enzymes in longhorned beetles.</title>
        <authorList>
            <person name="Shin N.R."/>
            <person name="Okamura Y."/>
            <person name="Kirsch R."/>
            <person name="Pauchet Y."/>
        </authorList>
    </citation>
    <scope>NUCLEOTIDE SEQUENCE [LARGE SCALE GENOMIC DNA]</scope>
    <source>
        <strain evidence="1">EAD_L_NR</strain>
    </source>
</reference>
<dbReference type="Proteomes" id="UP001159042">
    <property type="component" value="Unassembled WGS sequence"/>
</dbReference>
<proteinExistence type="predicted"/>
<keyword evidence="2" id="KW-1185">Reference proteome</keyword>
<organism evidence="1 2">
    <name type="scientific">Exocentrus adspersus</name>
    <dbReference type="NCBI Taxonomy" id="1586481"/>
    <lineage>
        <taxon>Eukaryota</taxon>
        <taxon>Metazoa</taxon>
        <taxon>Ecdysozoa</taxon>
        <taxon>Arthropoda</taxon>
        <taxon>Hexapoda</taxon>
        <taxon>Insecta</taxon>
        <taxon>Pterygota</taxon>
        <taxon>Neoptera</taxon>
        <taxon>Endopterygota</taxon>
        <taxon>Coleoptera</taxon>
        <taxon>Polyphaga</taxon>
        <taxon>Cucujiformia</taxon>
        <taxon>Chrysomeloidea</taxon>
        <taxon>Cerambycidae</taxon>
        <taxon>Lamiinae</taxon>
        <taxon>Acanthocinini</taxon>
        <taxon>Exocentrus</taxon>
    </lineage>
</organism>
<feature type="non-terminal residue" evidence="1">
    <location>
        <position position="1"/>
    </location>
</feature>